<feature type="compositionally biased region" description="Basic and acidic residues" evidence="1">
    <location>
        <begin position="97"/>
        <end position="113"/>
    </location>
</feature>
<dbReference type="AlphaFoldDB" id="A0ABD2LN65"/>
<dbReference type="EMBL" id="JBICBT010000363">
    <property type="protein sequence ID" value="KAL3115779.1"/>
    <property type="molecule type" value="Genomic_DNA"/>
</dbReference>
<feature type="region of interest" description="Disordered" evidence="1">
    <location>
        <begin position="428"/>
        <end position="451"/>
    </location>
</feature>
<protein>
    <submittedName>
        <fullName evidence="2">Uncharacterized protein</fullName>
    </submittedName>
</protein>
<feature type="region of interest" description="Disordered" evidence="1">
    <location>
        <begin position="97"/>
        <end position="163"/>
    </location>
</feature>
<dbReference type="Proteomes" id="UP001620626">
    <property type="component" value="Unassembled WGS sequence"/>
</dbReference>
<dbReference type="PANTHER" id="PTHR21523:SF38">
    <property type="entry name" value="MLT-TEN (MLT-10) RELATED"/>
    <property type="match status" value="1"/>
</dbReference>
<reference evidence="2 3" key="1">
    <citation type="submission" date="2024-10" db="EMBL/GenBank/DDBJ databases">
        <authorList>
            <person name="Kim D."/>
        </authorList>
    </citation>
    <scope>NUCLEOTIDE SEQUENCE [LARGE SCALE GENOMIC DNA]</scope>
    <source>
        <strain evidence="2">BH-2024</strain>
    </source>
</reference>
<dbReference type="PANTHER" id="PTHR21523">
    <property type="match status" value="1"/>
</dbReference>
<dbReference type="Pfam" id="PF04870">
    <property type="entry name" value="Moulting_cycle"/>
    <property type="match status" value="1"/>
</dbReference>
<evidence type="ECO:0000313" key="2">
    <source>
        <dbReference type="EMBL" id="KAL3115779.1"/>
    </source>
</evidence>
<dbReference type="InterPro" id="IPR006954">
    <property type="entry name" value="Mlt-10-like"/>
</dbReference>
<evidence type="ECO:0000256" key="1">
    <source>
        <dbReference type="SAM" id="MobiDB-lite"/>
    </source>
</evidence>
<proteinExistence type="predicted"/>
<evidence type="ECO:0000313" key="3">
    <source>
        <dbReference type="Proteomes" id="UP001620626"/>
    </source>
</evidence>
<name>A0ABD2LN65_9BILA</name>
<keyword evidence="3" id="KW-1185">Reference proteome</keyword>
<accession>A0ABD2LN65</accession>
<gene>
    <name evidence="2" type="ORF">niasHT_007784</name>
</gene>
<feature type="compositionally biased region" description="Basic and acidic residues" evidence="1">
    <location>
        <begin position="120"/>
        <end position="163"/>
    </location>
</feature>
<sequence>MDPSNLDLLFFRSAVFALFKAKADSVLSSLPRTERIVFGQCEFDANGRLDLLAKCLVSLFNIRDFRANSNKTNWSKLAEMPWITAISMKIFEAETEKKDEGKKEDEMAKEKSNKLKKNMSKLEEILGKQRAEKRKKEQRKERRKVMREIAKPRPKREDQKKDEADEVVEHELKQYPHVLKLIRVERFYRMLDKCNEYIRRKDEEHSKILQLSGLAFNLQTKAVERNHLLDLLQMQLRKNDAIEKLSILSPKLLSIIPDRSNQQNLLASLRHNLTSFNCSDVLSLLLSPTLFSFHEQGELSLPSLLKLGLSNRVEIVAWLDLLLRISGASATLDRLISSMDSEFEMVERRIHPAIVRLEEIEQRFRSLRMSESEKQRKEMAWRGYTFISEEQSRIVLGEGATDDALAEEEEADMERVLEQDIRTIAQMGDKNNAELRGDENGNAESGRGRRRKRFLRTEPFGQLRLLNPYLFANQIHDGAVLRRVALSPRAFSSSILSPEFGQLEVLSPRAFLAIILSPRAAIANILSPSAFSLRLLSPQAFLAEVLNPKAFIARVCHFFTFCPAFLCC</sequence>
<organism evidence="2 3">
    <name type="scientific">Heterodera trifolii</name>
    <dbReference type="NCBI Taxonomy" id="157864"/>
    <lineage>
        <taxon>Eukaryota</taxon>
        <taxon>Metazoa</taxon>
        <taxon>Ecdysozoa</taxon>
        <taxon>Nematoda</taxon>
        <taxon>Chromadorea</taxon>
        <taxon>Rhabditida</taxon>
        <taxon>Tylenchina</taxon>
        <taxon>Tylenchomorpha</taxon>
        <taxon>Tylenchoidea</taxon>
        <taxon>Heteroderidae</taxon>
        <taxon>Heteroderinae</taxon>
        <taxon>Heterodera</taxon>
    </lineage>
</organism>
<comment type="caution">
    <text evidence="2">The sequence shown here is derived from an EMBL/GenBank/DDBJ whole genome shotgun (WGS) entry which is preliminary data.</text>
</comment>